<dbReference type="Gene3D" id="3.40.50.1000">
    <property type="entry name" value="HAD superfamily/HAD-like"/>
    <property type="match status" value="1"/>
</dbReference>
<reference evidence="1" key="1">
    <citation type="submission" date="2022-08" db="EMBL/GenBank/DDBJ databases">
        <title>Nisaea acidiphila sp. nov., isolated from a marine algal debris and emended description of the genus Nisaea Urios et al. 2008.</title>
        <authorList>
            <person name="Kwon K."/>
        </authorList>
    </citation>
    <scope>NUCLEOTIDE SEQUENCE</scope>
    <source>
        <strain evidence="1">MEBiC11861</strain>
    </source>
</reference>
<accession>A0A9J7AZZ0</accession>
<evidence type="ECO:0000313" key="2">
    <source>
        <dbReference type="Proteomes" id="UP001060336"/>
    </source>
</evidence>
<dbReference type="SFLD" id="SFLDG01129">
    <property type="entry name" value="C1.5:_HAD__Beta-PGM__Phosphata"/>
    <property type="match status" value="1"/>
</dbReference>
<dbReference type="InterPro" id="IPR023214">
    <property type="entry name" value="HAD_sf"/>
</dbReference>
<name>A0A9J7AZZ0_9PROT</name>
<dbReference type="SFLD" id="SFLDG01132">
    <property type="entry name" value="C1.5.3:_5'-Nucleotidase_Like"/>
    <property type="match status" value="1"/>
</dbReference>
<dbReference type="NCBIfam" id="TIGR01993">
    <property type="entry name" value="Pyr-5-nucltdase"/>
    <property type="match status" value="1"/>
</dbReference>
<gene>
    <name evidence="1" type="ORF">NUH88_09825</name>
</gene>
<organism evidence="1 2">
    <name type="scientific">Nisaea acidiphila</name>
    <dbReference type="NCBI Taxonomy" id="1862145"/>
    <lineage>
        <taxon>Bacteria</taxon>
        <taxon>Pseudomonadati</taxon>
        <taxon>Pseudomonadota</taxon>
        <taxon>Alphaproteobacteria</taxon>
        <taxon>Rhodospirillales</taxon>
        <taxon>Thalassobaculaceae</taxon>
        <taxon>Nisaea</taxon>
    </lineage>
</organism>
<dbReference type="Gene3D" id="1.10.150.450">
    <property type="match status" value="1"/>
</dbReference>
<dbReference type="Pfam" id="PF00702">
    <property type="entry name" value="Hydrolase"/>
    <property type="match status" value="1"/>
</dbReference>
<dbReference type="Proteomes" id="UP001060336">
    <property type="component" value="Chromosome"/>
</dbReference>
<keyword evidence="2" id="KW-1185">Reference proteome</keyword>
<dbReference type="KEGG" id="naci:NUH88_09825"/>
<dbReference type="RefSeq" id="WP_257771783.1">
    <property type="nucleotide sequence ID" value="NZ_CP102480.1"/>
</dbReference>
<dbReference type="SUPFAM" id="SSF56784">
    <property type="entry name" value="HAD-like"/>
    <property type="match status" value="1"/>
</dbReference>
<dbReference type="AlphaFoldDB" id="A0A9J7AZZ0"/>
<dbReference type="PANTHER" id="PTHR12725">
    <property type="entry name" value="HALOACID DEHALOGENASE-LIKE HYDROLASE"/>
    <property type="match status" value="1"/>
</dbReference>
<dbReference type="InterPro" id="IPR036412">
    <property type="entry name" value="HAD-like_sf"/>
</dbReference>
<dbReference type="InterPro" id="IPR010237">
    <property type="entry name" value="Pyr-5-nucltdase"/>
</dbReference>
<dbReference type="EMBL" id="CP102480">
    <property type="protein sequence ID" value="UUX51985.1"/>
    <property type="molecule type" value="Genomic_DNA"/>
</dbReference>
<evidence type="ECO:0000313" key="1">
    <source>
        <dbReference type="EMBL" id="UUX51985.1"/>
    </source>
</evidence>
<dbReference type="PANTHER" id="PTHR12725:SF117">
    <property type="entry name" value="HALOACID DEHALOGENASE-LIKE HYDROLASE"/>
    <property type="match status" value="1"/>
</dbReference>
<dbReference type="NCBIfam" id="TIGR01509">
    <property type="entry name" value="HAD-SF-IA-v3"/>
    <property type="match status" value="1"/>
</dbReference>
<sequence>MLLPADVETWIFDLDNTLYPAASNLFARVSKRITVYVQERFSLDHDAARALQKDMFRRHGTTLRGLMVEHGVDGEEYLHFVHDIDVSDIEQNHALAEAIGRLPGRKIIYTNGSVPHARRIMGRIGVDHHFEDVFDIVAADYVPKPNPDPYDVLISRHRIDPKRAVMVEDMARNLEPAAALGMTTVWLSGTLDWATEGAGEDYVHHVAEDLTEWLNRLPV</sequence>
<protein>
    <submittedName>
        <fullName evidence="1">Pyrimidine 5'-nucleotidase</fullName>
    </submittedName>
</protein>
<dbReference type="SFLD" id="SFLDS00003">
    <property type="entry name" value="Haloacid_Dehalogenase"/>
    <property type="match status" value="1"/>
</dbReference>
<proteinExistence type="predicted"/>
<dbReference type="InterPro" id="IPR006439">
    <property type="entry name" value="HAD-SF_hydro_IA"/>
</dbReference>